<evidence type="ECO:0000313" key="2">
    <source>
        <dbReference type="EMBL" id="CAL4940769.1"/>
    </source>
</evidence>
<sequence>MELEICVACIDKSSSSLLQAEQGMGEEESSGHYSTVTRHVAAKPSATCSRDNVAERGREPARENDAWNLCVCWVDCGPGRHDSDHLLLPLKMYCASSTVFLVRTNHKL</sequence>
<keyword evidence="3" id="KW-1185">Reference proteome</keyword>
<evidence type="ECO:0000313" key="1">
    <source>
        <dbReference type="EMBL" id="CAL4932428.1"/>
    </source>
</evidence>
<reference evidence="2 3" key="2">
    <citation type="submission" date="2024-10" db="EMBL/GenBank/DDBJ databases">
        <authorList>
            <person name="Ryan C."/>
        </authorList>
    </citation>
    <scope>NUCLEOTIDE SEQUENCE [LARGE SCALE GENOMIC DNA]</scope>
</reference>
<evidence type="ECO:0000313" key="3">
    <source>
        <dbReference type="Proteomes" id="UP001497457"/>
    </source>
</evidence>
<accession>A0ABC8YFG3</accession>
<dbReference type="EMBL" id="OZ075126">
    <property type="protein sequence ID" value="CAL4940769.1"/>
    <property type="molecule type" value="Genomic_DNA"/>
</dbReference>
<reference evidence="3" key="1">
    <citation type="submission" date="2024-06" db="EMBL/GenBank/DDBJ databases">
        <authorList>
            <person name="Ryan C."/>
        </authorList>
    </citation>
    <scope>NUCLEOTIDE SEQUENCE [LARGE SCALE GENOMIC DNA]</scope>
</reference>
<dbReference type="Proteomes" id="UP001497457">
    <property type="component" value="Chromosome 15b"/>
</dbReference>
<gene>
    <name evidence="1" type="ORF">URODEC1_LOCUS27626</name>
    <name evidence="2" type="ORF">URODEC1_LOCUS32717</name>
</gene>
<proteinExistence type="predicted"/>
<organism evidence="2 3">
    <name type="scientific">Urochloa decumbens</name>
    <dbReference type="NCBI Taxonomy" id="240449"/>
    <lineage>
        <taxon>Eukaryota</taxon>
        <taxon>Viridiplantae</taxon>
        <taxon>Streptophyta</taxon>
        <taxon>Embryophyta</taxon>
        <taxon>Tracheophyta</taxon>
        <taxon>Spermatophyta</taxon>
        <taxon>Magnoliopsida</taxon>
        <taxon>Liliopsida</taxon>
        <taxon>Poales</taxon>
        <taxon>Poaceae</taxon>
        <taxon>PACMAD clade</taxon>
        <taxon>Panicoideae</taxon>
        <taxon>Panicodae</taxon>
        <taxon>Paniceae</taxon>
        <taxon>Melinidinae</taxon>
        <taxon>Urochloa</taxon>
    </lineage>
</organism>
<protein>
    <submittedName>
        <fullName evidence="2">Uncharacterized protein</fullName>
    </submittedName>
</protein>
<name>A0ABC8YFG3_9POAL</name>
<dbReference type="Proteomes" id="UP001497457">
    <property type="component" value="Chromosome 16b"/>
</dbReference>
<dbReference type="AlphaFoldDB" id="A0ABC8YFG3"/>
<dbReference type="EMBL" id="OZ075125">
    <property type="protein sequence ID" value="CAL4932428.1"/>
    <property type="molecule type" value="Genomic_DNA"/>
</dbReference>